<feature type="compositionally biased region" description="Polar residues" evidence="1">
    <location>
        <begin position="12"/>
        <end position="21"/>
    </location>
</feature>
<proteinExistence type="predicted"/>
<keyword evidence="3" id="KW-1185">Reference proteome</keyword>
<evidence type="ECO:0000313" key="3">
    <source>
        <dbReference type="Proteomes" id="UP000481861"/>
    </source>
</evidence>
<evidence type="ECO:0000313" key="2">
    <source>
        <dbReference type="EMBL" id="KAF2872040.1"/>
    </source>
</evidence>
<evidence type="ECO:0000256" key="1">
    <source>
        <dbReference type="SAM" id="MobiDB-lite"/>
    </source>
</evidence>
<protein>
    <submittedName>
        <fullName evidence="2">Uncharacterized protein</fullName>
    </submittedName>
</protein>
<sequence>MSAPNAGRQSPEPEQQTNAQQAEPVGANPNKQGAGPKQGNAQDASDDQKGALSSNPTHPLAKHAEDTTSKTK</sequence>
<gene>
    <name evidence="2" type="ORF">BDV95DRAFT_571268</name>
</gene>
<feature type="compositionally biased region" description="Basic and acidic residues" evidence="1">
    <location>
        <begin position="62"/>
        <end position="72"/>
    </location>
</feature>
<reference evidence="2 3" key="1">
    <citation type="submission" date="2020-01" db="EMBL/GenBank/DDBJ databases">
        <authorList>
            <consortium name="DOE Joint Genome Institute"/>
            <person name="Haridas S."/>
            <person name="Albert R."/>
            <person name="Binder M."/>
            <person name="Bloem J."/>
            <person name="Labutti K."/>
            <person name="Salamov A."/>
            <person name="Andreopoulos B."/>
            <person name="Baker S.E."/>
            <person name="Barry K."/>
            <person name="Bills G."/>
            <person name="Bluhm B.H."/>
            <person name="Cannon C."/>
            <person name="Castanera R."/>
            <person name="Culley D.E."/>
            <person name="Daum C."/>
            <person name="Ezra D."/>
            <person name="Gonzalez J.B."/>
            <person name="Henrissat B."/>
            <person name="Kuo A."/>
            <person name="Liang C."/>
            <person name="Lipzen A."/>
            <person name="Lutzoni F."/>
            <person name="Magnuson J."/>
            <person name="Mondo S."/>
            <person name="Nolan M."/>
            <person name="Ohm R."/>
            <person name="Pangilinan J."/>
            <person name="Park H.-J.H."/>
            <person name="Ramirez L."/>
            <person name="Alfaro M."/>
            <person name="Sun H."/>
            <person name="Tritt A."/>
            <person name="Yoshinaga Y."/>
            <person name="Zwiers L.-H.L."/>
            <person name="Turgeon B.G."/>
            <person name="Goodwin S.B."/>
            <person name="Spatafora J.W."/>
            <person name="Crous P.W."/>
            <person name="Grigoriev I.V."/>
        </authorList>
    </citation>
    <scope>NUCLEOTIDE SEQUENCE [LARGE SCALE GENOMIC DNA]</scope>
    <source>
        <strain evidence="2 3">CBS 611.86</strain>
    </source>
</reference>
<name>A0A7C8M6K4_9PLEO</name>
<organism evidence="2 3">
    <name type="scientific">Massariosphaeria phaeospora</name>
    <dbReference type="NCBI Taxonomy" id="100035"/>
    <lineage>
        <taxon>Eukaryota</taxon>
        <taxon>Fungi</taxon>
        <taxon>Dikarya</taxon>
        <taxon>Ascomycota</taxon>
        <taxon>Pezizomycotina</taxon>
        <taxon>Dothideomycetes</taxon>
        <taxon>Pleosporomycetidae</taxon>
        <taxon>Pleosporales</taxon>
        <taxon>Pleosporales incertae sedis</taxon>
        <taxon>Massariosphaeria</taxon>
    </lineage>
</organism>
<dbReference type="AlphaFoldDB" id="A0A7C8M6K4"/>
<comment type="caution">
    <text evidence="2">The sequence shown here is derived from an EMBL/GenBank/DDBJ whole genome shotgun (WGS) entry which is preliminary data.</text>
</comment>
<feature type="region of interest" description="Disordered" evidence="1">
    <location>
        <begin position="1"/>
        <end position="72"/>
    </location>
</feature>
<accession>A0A7C8M6K4</accession>
<dbReference type="EMBL" id="JAADJZ010000010">
    <property type="protein sequence ID" value="KAF2872040.1"/>
    <property type="molecule type" value="Genomic_DNA"/>
</dbReference>
<dbReference type="Proteomes" id="UP000481861">
    <property type="component" value="Unassembled WGS sequence"/>
</dbReference>
<dbReference type="OrthoDB" id="5375886at2759"/>